<reference evidence="1" key="1">
    <citation type="submission" date="2023-10" db="EMBL/GenBank/DDBJ databases">
        <authorList>
            <person name="Domelevo Entfellner J.-B."/>
        </authorList>
    </citation>
    <scope>NUCLEOTIDE SEQUENCE</scope>
</reference>
<organism evidence="1 2">
    <name type="scientific">Sphenostylis stenocarpa</name>
    <dbReference type="NCBI Taxonomy" id="92480"/>
    <lineage>
        <taxon>Eukaryota</taxon>
        <taxon>Viridiplantae</taxon>
        <taxon>Streptophyta</taxon>
        <taxon>Embryophyta</taxon>
        <taxon>Tracheophyta</taxon>
        <taxon>Spermatophyta</taxon>
        <taxon>Magnoliopsida</taxon>
        <taxon>eudicotyledons</taxon>
        <taxon>Gunneridae</taxon>
        <taxon>Pentapetalae</taxon>
        <taxon>rosids</taxon>
        <taxon>fabids</taxon>
        <taxon>Fabales</taxon>
        <taxon>Fabaceae</taxon>
        <taxon>Papilionoideae</taxon>
        <taxon>50 kb inversion clade</taxon>
        <taxon>NPAAA clade</taxon>
        <taxon>indigoferoid/millettioid clade</taxon>
        <taxon>Phaseoleae</taxon>
        <taxon>Sphenostylis</taxon>
    </lineage>
</organism>
<evidence type="ECO:0000313" key="2">
    <source>
        <dbReference type="Proteomes" id="UP001189624"/>
    </source>
</evidence>
<accession>A0AA86V9M1</accession>
<evidence type="ECO:0000313" key="1">
    <source>
        <dbReference type="EMBL" id="CAJ1842336.1"/>
    </source>
</evidence>
<protein>
    <submittedName>
        <fullName evidence="1">Uncharacterized protein</fullName>
    </submittedName>
</protein>
<dbReference type="Gramene" id="rna-AYBTSS11_LOCUS1691">
    <property type="protein sequence ID" value="CAJ1842336.1"/>
    <property type="gene ID" value="gene-AYBTSS11_LOCUS1691"/>
</dbReference>
<dbReference type="EMBL" id="OY731398">
    <property type="protein sequence ID" value="CAJ1842336.1"/>
    <property type="molecule type" value="Genomic_DNA"/>
</dbReference>
<gene>
    <name evidence="1" type="ORF">AYBTSS11_LOCUS1691</name>
</gene>
<dbReference type="Proteomes" id="UP001189624">
    <property type="component" value="Chromosome 1"/>
</dbReference>
<keyword evidence="2" id="KW-1185">Reference proteome</keyword>
<proteinExistence type="predicted"/>
<dbReference type="AlphaFoldDB" id="A0AA86V9M1"/>
<name>A0AA86V9M1_9FABA</name>
<sequence length="139" mass="15205">MNPHCPTAGLWRIVYTLPFKDPLLSKSKEIRAHMMWHGNEATLPNVYAQSGSVSQANSVFGAMLAKNCLSRSASIAFPNSVAMISVLQASGGLAALEHGKLICGYILRRGLDSTLSFLSTLKQHMEDVVRFGWNRSVLN</sequence>